<keyword evidence="5" id="KW-0732">Signal</keyword>
<comment type="catalytic activity">
    <reaction evidence="5">
        <text>glucuronate acceptor + UDP-alpha-D-glucuronate = acceptor beta-D-glucuronoside + UDP + H(+)</text>
        <dbReference type="Rhea" id="RHEA:21032"/>
        <dbReference type="ChEBI" id="CHEBI:15378"/>
        <dbReference type="ChEBI" id="CHEBI:58052"/>
        <dbReference type="ChEBI" id="CHEBI:58223"/>
        <dbReference type="ChEBI" id="CHEBI:132367"/>
        <dbReference type="ChEBI" id="CHEBI:132368"/>
        <dbReference type="EC" id="2.4.1.17"/>
    </reaction>
</comment>
<gene>
    <name evidence="6" type="ORF">GSLYS_00017946001</name>
</gene>
<dbReference type="GO" id="GO:0016020">
    <property type="term" value="C:membrane"/>
    <property type="evidence" value="ECO:0007669"/>
    <property type="project" value="UniProtKB-SubCell"/>
</dbReference>
<dbReference type="InterPro" id="IPR002213">
    <property type="entry name" value="UDP_glucos_trans"/>
</dbReference>
<keyword evidence="3 4" id="KW-0808">Transferase</keyword>
<protein>
    <recommendedName>
        <fullName evidence="5">UDP-glucuronosyltransferase</fullName>
        <ecNumber evidence="5">2.4.1.17</ecNumber>
    </recommendedName>
</protein>
<dbReference type="PROSITE" id="PS00375">
    <property type="entry name" value="UDPGT"/>
    <property type="match status" value="1"/>
</dbReference>
<keyword evidence="2 4" id="KW-0328">Glycosyltransferase</keyword>
<evidence type="ECO:0000256" key="5">
    <source>
        <dbReference type="RuleBase" id="RU362059"/>
    </source>
</evidence>
<proteinExistence type="inferred from homology"/>
<comment type="similarity">
    <text evidence="1 4">Belongs to the UDP-glycosyltransferase family.</text>
</comment>
<evidence type="ECO:0000256" key="4">
    <source>
        <dbReference type="RuleBase" id="RU003718"/>
    </source>
</evidence>
<dbReference type="CDD" id="cd03784">
    <property type="entry name" value="GT1_Gtf-like"/>
    <property type="match status" value="1"/>
</dbReference>
<dbReference type="InterPro" id="IPR050271">
    <property type="entry name" value="UDP-glycosyltransferase"/>
</dbReference>
<dbReference type="Gene3D" id="3.40.50.2000">
    <property type="entry name" value="Glycogen Phosphorylase B"/>
    <property type="match status" value="2"/>
</dbReference>
<accession>A0AAV2IHK1</accession>
<comment type="caution">
    <text evidence="6">The sequence shown here is derived from an EMBL/GenBank/DDBJ whole genome shotgun (WGS) entry which is preliminary data.</text>
</comment>
<dbReference type="Pfam" id="PF00201">
    <property type="entry name" value="UDPGT"/>
    <property type="match status" value="1"/>
</dbReference>
<feature type="chain" id="PRO_5043100778" description="UDP-glucuronosyltransferase" evidence="5">
    <location>
        <begin position="28"/>
        <end position="520"/>
    </location>
</feature>
<name>A0AAV2IHK1_LYMST</name>
<dbReference type="EMBL" id="CAXITT010000621">
    <property type="protein sequence ID" value="CAL1544433.1"/>
    <property type="molecule type" value="Genomic_DNA"/>
</dbReference>
<keyword evidence="5" id="KW-0472">Membrane</keyword>
<dbReference type="PANTHER" id="PTHR48043">
    <property type="entry name" value="EG:EG0003.4 PROTEIN-RELATED"/>
    <property type="match status" value="1"/>
</dbReference>
<evidence type="ECO:0000313" key="6">
    <source>
        <dbReference type="EMBL" id="CAL1544433.1"/>
    </source>
</evidence>
<feature type="signal peptide" evidence="5">
    <location>
        <begin position="1"/>
        <end position="27"/>
    </location>
</feature>
<evidence type="ECO:0000256" key="1">
    <source>
        <dbReference type="ARBA" id="ARBA00009995"/>
    </source>
</evidence>
<keyword evidence="5" id="KW-0812">Transmembrane</keyword>
<evidence type="ECO:0000313" key="7">
    <source>
        <dbReference type="Proteomes" id="UP001497497"/>
    </source>
</evidence>
<dbReference type="InterPro" id="IPR035595">
    <property type="entry name" value="UDP_glycos_trans_CS"/>
</dbReference>
<feature type="transmembrane region" description="Helical" evidence="5">
    <location>
        <begin position="474"/>
        <end position="501"/>
    </location>
</feature>
<dbReference type="GO" id="GO:0015020">
    <property type="term" value="F:glucuronosyltransferase activity"/>
    <property type="evidence" value="ECO:0007669"/>
    <property type="project" value="UniProtKB-EC"/>
</dbReference>
<organism evidence="6 7">
    <name type="scientific">Lymnaea stagnalis</name>
    <name type="common">Great pond snail</name>
    <name type="synonym">Helix stagnalis</name>
    <dbReference type="NCBI Taxonomy" id="6523"/>
    <lineage>
        <taxon>Eukaryota</taxon>
        <taxon>Metazoa</taxon>
        <taxon>Spiralia</taxon>
        <taxon>Lophotrochozoa</taxon>
        <taxon>Mollusca</taxon>
        <taxon>Gastropoda</taxon>
        <taxon>Heterobranchia</taxon>
        <taxon>Euthyneura</taxon>
        <taxon>Panpulmonata</taxon>
        <taxon>Hygrophila</taxon>
        <taxon>Lymnaeoidea</taxon>
        <taxon>Lymnaeidae</taxon>
        <taxon>Lymnaea</taxon>
    </lineage>
</organism>
<dbReference type="AlphaFoldDB" id="A0AAV2IHK1"/>
<keyword evidence="5" id="KW-1133">Transmembrane helix</keyword>
<dbReference type="FunFam" id="3.40.50.2000:FF:000021">
    <property type="entry name" value="UDP-glucuronosyltransferase"/>
    <property type="match status" value="1"/>
</dbReference>
<dbReference type="EC" id="2.4.1.17" evidence="5"/>
<dbReference type="Proteomes" id="UP001497497">
    <property type="component" value="Unassembled WGS sequence"/>
</dbReference>
<evidence type="ECO:0000256" key="3">
    <source>
        <dbReference type="ARBA" id="ARBA00022679"/>
    </source>
</evidence>
<dbReference type="PANTHER" id="PTHR48043:SF145">
    <property type="entry name" value="FI06409P-RELATED"/>
    <property type="match status" value="1"/>
</dbReference>
<comment type="subcellular location">
    <subcellularLocation>
        <location evidence="5">Membrane</location>
        <topology evidence="5">Single-pass membrane protein</topology>
    </subcellularLocation>
</comment>
<reference evidence="6 7" key="1">
    <citation type="submission" date="2024-04" db="EMBL/GenBank/DDBJ databases">
        <authorList>
            <consortium name="Genoscope - CEA"/>
            <person name="William W."/>
        </authorList>
    </citation>
    <scope>NUCLEOTIDE SEQUENCE [LARGE SCALE GENOMIC DNA]</scope>
</reference>
<keyword evidence="7" id="KW-1185">Reference proteome</keyword>
<sequence length="520" mass="58688">MSTPRGTLALLSAVSVLLLGRLPGSGAKTVVMFPPAGRSYILYHANIAEALIELGHDVWICVTDYLAQQGLVKNPSVKVLVYGRAIGNIEARFQSAVPVLDDFWEGRTRGLLDSSPMTKLVNQITQEMLLDEGLVSQLRNLKPDLFVLEEGPMSTNMIVLPYKLGIPYALIGTMNDMLLTRTPFSPGAEPMVFMGYTNRMTFLQRVHSTLMYLMFTVYNPFISDELVTRFAPEKPHLTLRELVLRAEVYVFEVDHILDYPRPSMPNVKHVGGSSATISKPLTGDFKQFVEASVNGIAVVTFGGNEIGIPGHILKRMSEAFQKLDINVIWKANMTSPDPTRIMTSNWVPQNDLLGHPKTRVFVSHCGKNGQYEALYHAVPILCLPIYGDQYYNTERIRSKGFGLGADIRKITSEDLVHLIKEIASEAKYKTTIQKASKLFKELYQLPMKKAAYWFDHVMKYGGDYMRSSGQEMPLYQFLLLDVMAFLTVVTSCLFLLIFLVFRFIERRLLNRKHTPKSKQQ</sequence>
<evidence type="ECO:0000256" key="2">
    <source>
        <dbReference type="ARBA" id="ARBA00022676"/>
    </source>
</evidence>
<dbReference type="SUPFAM" id="SSF53756">
    <property type="entry name" value="UDP-Glycosyltransferase/glycogen phosphorylase"/>
    <property type="match status" value="1"/>
</dbReference>